<protein>
    <submittedName>
        <fullName evidence="2">Catechol 2,3-dioxygenase-like lactoylglutathione lyase family enzyme</fullName>
    </submittedName>
</protein>
<dbReference type="InterPro" id="IPR004360">
    <property type="entry name" value="Glyas_Fos-R_dOase_dom"/>
</dbReference>
<dbReference type="PROSITE" id="PS51819">
    <property type="entry name" value="VOC"/>
    <property type="match status" value="1"/>
</dbReference>
<evidence type="ECO:0000313" key="3">
    <source>
        <dbReference type="Proteomes" id="UP001519287"/>
    </source>
</evidence>
<name>A0ABS4IZH9_9BACL</name>
<dbReference type="InterPro" id="IPR029068">
    <property type="entry name" value="Glyas_Bleomycin-R_OHBP_Dase"/>
</dbReference>
<dbReference type="SUPFAM" id="SSF54593">
    <property type="entry name" value="Glyoxalase/Bleomycin resistance protein/Dihydroxybiphenyl dioxygenase"/>
    <property type="match status" value="1"/>
</dbReference>
<proteinExistence type="predicted"/>
<dbReference type="InterPro" id="IPR037523">
    <property type="entry name" value="VOC_core"/>
</dbReference>
<feature type="domain" description="VOC" evidence="1">
    <location>
        <begin position="11"/>
        <end position="131"/>
    </location>
</feature>
<organism evidence="2 3">
    <name type="scientific">Paenibacillus eucommiae</name>
    <dbReference type="NCBI Taxonomy" id="1355755"/>
    <lineage>
        <taxon>Bacteria</taxon>
        <taxon>Bacillati</taxon>
        <taxon>Bacillota</taxon>
        <taxon>Bacilli</taxon>
        <taxon>Bacillales</taxon>
        <taxon>Paenibacillaceae</taxon>
        <taxon>Paenibacillus</taxon>
    </lineage>
</organism>
<dbReference type="Gene3D" id="3.10.180.10">
    <property type="entry name" value="2,3-Dihydroxybiphenyl 1,2-Dioxygenase, domain 1"/>
    <property type="match status" value="1"/>
</dbReference>
<dbReference type="EMBL" id="JAGGLB010000012">
    <property type="protein sequence ID" value="MBP1992246.1"/>
    <property type="molecule type" value="Genomic_DNA"/>
</dbReference>
<keyword evidence="3" id="KW-1185">Reference proteome</keyword>
<accession>A0ABS4IZH9</accession>
<dbReference type="Proteomes" id="UP001519287">
    <property type="component" value="Unassembled WGS sequence"/>
</dbReference>
<dbReference type="Pfam" id="PF00903">
    <property type="entry name" value="Glyoxalase"/>
    <property type="match status" value="1"/>
</dbReference>
<dbReference type="CDD" id="cd06587">
    <property type="entry name" value="VOC"/>
    <property type="match status" value="1"/>
</dbReference>
<reference evidence="2 3" key="1">
    <citation type="submission" date="2021-03" db="EMBL/GenBank/DDBJ databases">
        <title>Genomic Encyclopedia of Type Strains, Phase IV (KMG-IV): sequencing the most valuable type-strain genomes for metagenomic binning, comparative biology and taxonomic classification.</title>
        <authorList>
            <person name="Goeker M."/>
        </authorList>
    </citation>
    <scope>NUCLEOTIDE SEQUENCE [LARGE SCALE GENOMIC DNA]</scope>
    <source>
        <strain evidence="2 3">DSM 26048</strain>
    </source>
</reference>
<comment type="caution">
    <text evidence="2">The sequence shown here is derived from an EMBL/GenBank/DDBJ whole genome shotgun (WGS) entry which is preliminary data.</text>
</comment>
<sequence length="146" mass="16769">MLEQKANAKVGLGSIATVYVPVTDFLKSKRWYENVLGLEWGGHCFKLDSGPTLFLVETKGHVKPKLNFISKDDYEMFVITFQTINIEQFNGFHERLKGSGVEVEEVENRGLCGSNFKFYDPDGNKFDVWNGEYQHEVDPQWRDPGE</sequence>
<dbReference type="RefSeq" id="WP_209973042.1">
    <property type="nucleotide sequence ID" value="NZ_JAGGLB010000012.1"/>
</dbReference>
<gene>
    <name evidence="2" type="ORF">J2Z66_003854</name>
</gene>
<evidence type="ECO:0000313" key="2">
    <source>
        <dbReference type="EMBL" id="MBP1992246.1"/>
    </source>
</evidence>
<evidence type="ECO:0000259" key="1">
    <source>
        <dbReference type="PROSITE" id="PS51819"/>
    </source>
</evidence>